<gene>
    <name evidence="6" type="ORF">K8V20_06190</name>
</gene>
<dbReference type="InterPro" id="IPR037524">
    <property type="entry name" value="PA14/GLEYA"/>
</dbReference>
<feature type="domain" description="PA14" evidence="5">
    <location>
        <begin position="349"/>
        <end position="544"/>
    </location>
</feature>
<evidence type="ECO:0000259" key="5">
    <source>
        <dbReference type="PROSITE" id="PS51820"/>
    </source>
</evidence>
<name>A0A921IJZ4_9FIRM</name>
<keyword evidence="4" id="KW-0812">Transmembrane</keyword>
<comment type="similarity">
    <text evidence="1">Belongs to the serine-aspartate repeat-containing protein (SDr) family.</text>
</comment>
<feature type="transmembrane region" description="Helical" evidence="4">
    <location>
        <begin position="1612"/>
        <end position="1631"/>
    </location>
</feature>
<evidence type="ECO:0000256" key="3">
    <source>
        <dbReference type="ARBA" id="ARBA00022729"/>
    </source>
</evidence>
<evidence type="ECO:0000256" key="2">
    <source>
        <dbReference type="ARBA" id="ARBA00022525"/>
    </source>
</evidence>
<dbReference type="PANTHER" id="PTHR36108:SF13">
    <property type="entry name" value="COLOSSIN-B-RELATED"/>
    <property type="match status" value="1"/>
</dbReference>
<keyword evidence="3" id="KW-0732">Signal</keyword>
<evidence type="ECO:0000313" key="6">
    <source>
        <dbReference type="EMBL" id="HJG28217.1"/>
    </source>
</evidence>
<dbReference type="Gene3D" id="2.60.40.1140">
    <property type="entry name" value="Collagen-binding surface protein Cna, B-type domain"/>
    <property type="match status" value="1"/>
</dbReference>
<organism evidence="6 7">
    <name type="scientific">Subdoligranulum variabile</name>
    <dbReference type="NCBI Taxonomy" id="214851"/>
    <lineage>
        <taxon>Bacteria</taxon>
        <taxon>Bacillati</taxon>
        <taxon>Bacillota</taxon>
        <taxon>Clostridia</taxon>
        <taxon>Eubacteriales</taxon>
        <taxon>Oscillospiraceae</taxon>
        <taxon>Subdoligranulum</taxon>
    </lineage>
</organism>
<dbReference type="Gene3D" id="2.60.40.10">
    <property type="entry name" value="Immunoglobulins"/>
    <property type="match status" value="2"/>
</dbReference>
<sequence>MSGQEASDATWAKDHQAYAEGYESWARGWLNMEALNPAERVEGHAIPNNVWAFEGVPATYTHVMFRGALDAGADNGKGGNFWFSPPLEISTAYSYPCFFGYRYLDESSYGEAKDDVTLESHDHHVLNGGWGSLVQQYSLGDASMDVPQGSGFVNQNDVYYATTSLYDYYSMWEQSGESSTKNTYLSQYDSSRNLPNLWGTQGLLWNLAVSEYFDQKDTSANQAQPLYFGGGGSMVEGGWGSLLTGAYSNYGKQYADHLYNFTNHANQWTADTGARTGLLDQRLNSDGDATIQGLTVPYFSESFLRGDNSMNVTLGNAYKDLRFPFHQVTDSNDEYYGYWQFDSSKDGLRLKQDPDGSYYLDDTTDPVIMYDPVAGVSRKSYLPFNDATPDGTGIDETKLNYMFGQRVDLTFTVPEGGQVNMAAPGEAEKMKDVIFEFQGDDDCWIFIDGQLVLDMGGIHDAVRGTINFKSQEWQILRDLDADSTPGSTDGAGILDTKGSFHLTDTADGTHTLTMLYFERGLYASNLKLTFNFPQQNQLRVTKTVDESNVNPLFSDAMDNLGSFEIHLDTMATSGQPLAVEDSAGYVKTETLVFYEPEANGTSTPQAPAGGRAEVQADTTGKYLYITQPNGWDSGQQPAKNQLLALTPQSGTIALDKYAFLELELYNATADNRGAELYIQLQDQSGKTVTASARTVGYLGEANLFLPNAQSLIRIDLNSLIAADPAFDRTKVTAVRIGLQKGTGAGSEDTGHYRLYRASFGTQWNLVLSTGFSVGDDQISDYGSIAANDYQPANGAWYTRQTTGEGGNVTESVASVVQNGSLSLANGQTAVFTDKFRVGSYLLLEENVDTNLFETSWSIRESGQPVSFNSLLPDRPNVSTIINPDWGFTFGENPLENRSGVTPYDGRSVSNTPRPDGTEKLGFVYRSYRYPDNNENLPVDLEVIFHNKMRTGNFTIQKQLMEVGGRYPVGVYTFDIYYTNVGGRGLEQFLPTQPVVDGLGDHYIHQVVQITTDSDTGRGEFVMEGVPAGTRYIIRERPANGATLVGLEATGGDSDTISPVKGVAATTEGAPDYSKAYIQDNTYLLGETQTEKDYPLYTFTNQNEPFYMKIEKVWQGDPPTNVEAIHIQVQRRKAGSQSDTDWENVTSDFFGNGLNEIVLRPDVNGNWSTAQSEYVLPSKGTDPGNAQEVYLYEYRIVELGVGEGDLASYRVEYTQVDGGTTDDDHLIVTYQAHNIPTGLTLQKNWLDNQNRDDTRPNAVRVRLRRSLDYDPENPTANATWETVNETGQADPEAFIELRAPDWSYSLKGLSASGMVGEESKPYYYCLQEVQVQNKDAQWVAIKSQDTYEPAYSLPVTLGQAAALTVENALKTAKIQVIKQDAQNANKLLSGAEFLLQRLMQTADGEWIVDTTWSAQTGTTDSTGTCTFTELRPGRYRLTETRAPEGYQASLTPTDITLGAEHLNDTVKITVQNSKPLPFTFTKVAAEDNQKSLAGARFALYALVCGDTNHTHTELLDPESPSPCWNKVTTDDVVSGADGVVTFQDLAAGTYRLVETKAPGGYALPTGQWQVTLQVDGATKLVGINNPPAFLEDGNVLKLTNRKPLTMPSSGGPGVPLASALGVLMMGAGLLLMGKQLQNKRKKTAKK</sequence>
<reference evidence="6" key="2">
    <citation type="submission" date="2021-09" db="EMBL/GenBank/DDBJ databases">
        <authorList>
            <person name="Gilroy R."/>
        </authorList>
    </citation>
    <scope>NUCLEOTIDE SEQUENCE</scope>
    <source>
        <strain evidence="6">ChiBcec21-2208</strain>
    </source>
</reference>
<evidence type="ECO:0000256" key="4">
    <source>
        <dbReference type="SAM" id="Phobius"/>
    </source>
</evidence>
<reference evidence="6" key="1">
    <citation type="journal article" date="2021" name="PeerJ">
        <title>Extensive microbial diversity within the chicken gut microbiome revealed by metagenomics and culture.</title>
        <authorList>
            <person name="Gilroy R."/>
            <person name="Ravi A."/>
            <person name="Getino M."/>
            <person name="Pursley I."/>
            <person name="Horton D.L."/>
            <person name="Alikhan N.F."/>
            <person name="Baker D."/>
            <person name="Gharbi K."/>
            <person name="Hall N."/>
            <person name="Watson M."/>
            <person name="Adriaenssens E.M."/>
            <person name="Foster-Nyarko E."/>
            <person name="Jarju S."/>
            <person name="Secka A."/>
            <person name="Antonio M."/>
            <person name="Oren A."/>
            <person name="Chaudhuri R.R."/>
            <person name="La Ragione R."/>
            <person name="Hildebrand F."/>
            <person name="Pallen M.J."/>
        </authorList>
    </citation>
    <scope>NUCLEOTIDE SEQUENCE</scope>
    <source>
        <strain evidence="6">ChiBcec21-2208</strain>
    </source>
</reference>
<keyword evidence="4" id="KW-0472">Membrane</keyword>
<keyword evidence="2" id="KW-0964">Secreted</keyword>
<accession>A0A921IJZ4</accession>
<proteinExistence type="inferred from homology"/>
<dbReference type="PROSITE" id="PS51820">
    <property type="entry name" value="PA14"/>
    <property type="match status" value="1"/>
</dbReference>
<dbReference type="Proteomes" id="UP000782880">
    <property type="component" value="Unassembled WGS sequence"/>
</dbReference>
<dbReference type="InterPro" id="IPR041033">
    <property type="entry name" value="SpaA_PFL_dom_1"/>
</dbReference>
<dbReference type="InterPro" id="IPR013783">
    <property type="entry name" value="Ig-like_fold"/>
</dbReference>
<comment type="caution">
    <text evidence="6">The sequence shown here is derived from an EMBL/GenBank/DDBJ whole genome shotgun (WGS) entry which is preliminary data.</text>
</comment>
<evidence type="ECO:0000313" key="7">
    <source>
        <dbReference type="Proteomes" id="UP000782880"/>
    </source>
</evidence>
<dbReference type="PANTHER" id="PTHR36108">
    <property type="entry name" value="COLOSSIN-B-RELATED"/>
    <property type="match status" value="1"/>
</dbReference>
<dbReference type="Pfam" id="PF17802">
    <property type="entry name" value="SpaA"/>
    <property type="match status" value="2"/>
</dbReference>
<evidence type="ECO:0000256" key="1">
    <source>
        <dbReference type="ARBA" id="ARBA00007257"/>
    </source>
</evidence>
<protein>
    <recommendedName>
        <fullName evidence="5">PA14 domain-containing protein</fullName>
    </recommendedName>
</protein>
<dbReference type="EMBL" id="DYVE01000162">
    <property type="protein sequence ID" value="HJG28217.1"/>
    <property type="molecule type" value="Genomic_DNA"/>
</dbReference>
<keyword evidence="4" id="KW-1133">Transmembrane helix</keyword>